<gene>
    <name evidence="1" type="ORF">HMPREF1129_0168</name>
</gene>
<dbReference type="eggNOG" id="COG2334">
    <property type="taxonomic scope" value="Bacteria"/>
</dbReference>
<evidence type="ECO:0000313" key="1">
    <source>
        <dbReference type="EMBL" id="EJN83628.1"/>
    </source>
</evidence>
<organism evidence="1 2">
    <name type="scientific">Actinomyces naeslundii (strain ATCC 12104 / DSM 43013 / CCUG 2238 / JCM 8349 / NCTC 10301 / Howell 279)</name>
    <dbReference type="NCBI Taxonomy" id="1115803"/>
    <lineage>
        <taxon>Bacteria</taxon>
        <taxon>Bacillati</taxon>
        <taxon>Actinomycetota</taxon>
        <taxon>Actinomycetes</taxon>
        <taxon>Actinomycetales</taxon>
        <taxon>Actinomycetaceae</taxon>
        <taxon>Actinomyces</taxon>
    </lineage>
</organism>
<reference evidence="1 2" key="1">
    <citation type="submission" date="2012-07" db="EMBL/GenBank/DDBJ databases">
        <authorList>
            <person name="Durkin A.S."/>
            <person name="McCorrison J."/>
            <person name="Torralba M."/>
            <person name="Gillis M."/>
            <person name="Methe B."/>
            <person name="Sutton G."/>
            <person name="Nelson K.E."/>
        </authorList>
    </citation>
    <scope>NUCLEOTIDE SEQUENCE [LARGE SCALE GENOMIC DNA]</scope>
    <source>
        <strain evidence="2">ATCC 12104 / DSM 43013 / CCUG 2238 / JCM 8349 / NCTC 10301 / Howell 279</strain>
    </source>
</reference>
<comment type="caution">
    <text evidence="1">The sequence shown here is derived from an EMBL/GenBank/DDBJ whole genome shotgun (WGS) entry which is preliminary data.</text>
</comment>
<dbReference type="PATRIC" id="fig|1115803.3.peg.2451"/>
<dbReference type="Proteomes" id="UP000007814">
    <property type="component" value="Unassembled WGS sequence"/>
</dbReference>
<sequence length="115" mass="12796">DGIDLSLLDLDTAAMAEAALDLGNLWAHADLMAVQGRLSPEAHAQVRGLLDNLARTLPMTAERLETYYRSSALRLVFVHAFRPIAHQWLPIWVRHCLGHASPFAPLDLSNDWNNS</sequence>
<proteinExistence type="predicted"/>
<accession>J3A879</accession>
<protein>
    <submittedName>
        <fullName evidence="1">Uncharacterized protein</fullName>
    </submittedName>
</protein>
<evidence type="ECO:0000313" key="2">
    <source>
        <dbReference type="Proteomes" id="UP000007814"/>
    </source>
</evidence>
<name>J3A879_ACTNH</name>
<dbReference type="AlphaFoldDB" id="J3A879"/>
<dbReference type="EMBL" id="ALJK01000219">
    <property type="protein sequence ID" value="EJN83628.1"/>
    <property type="molecule type" value="Genomic_DNA"/>
</dbReference>
<feature type="non-terminal residue" evidence="1">
    <location>
        <position position="1"/>
    </location>
</feature>